<feature type="domain" description="PucR C-terminal helix-turn-helix" evidence="1">
    <location>
        <begin position="475"/>
        <end position="533"/>
    </location>
</feature>
<dbReference type="AlphaFoldDB" id="A0A1H9SD87"/>
<accession>A0A1H9SD87</accession>
<dbReference type="Proteomes" id="UP000182841">
    <property type="component" value="Unassembled WGS sequence"/>
</dbReference>
<keyword evidence="3" id="KW-1185">Reference proteome</keyword>
<proteinExistence type="predicted"/>
<dbReference type="Pfam" id="PF13556">
    <property type="entry name" value="HTH_30"/>
    <property type="match status" value="1"/>
</dbReference>
<protein>
    <submittedName>
        <fullName evidence="2">PucR C-terminal helix-turn-helix domain-containing protein</fullName>
    </submittedName>
</protein>
<dbReference type="OrthoDB" id="3190266at2"/>
<dbReference type="InterPro" id="IPR051448">
    <property type="entry name" value="CdaR-like_regulators"/>
</dbReference>
<evidence type="ECO:0000259" key="1">
    <source>
        <dbReference type="Pfam" id="PF13556"/>
    </source>
</evidence>
<dbReference type="InterPro" id="IPR025736">
    <property type="entry name" value="PucR_C-HTH_dom"/>
</dbReference>
<organism evidence="2 3">
    <name type="scientific">Streptomyces qinglanensis</name>
    <dbReference type="NCBI Taxonomy" id="943816"/>
    <lineage>
        <taxon>Bacteria</taxon>
        <taxon>Bacillati</taxon>
        <taxon>Actinomycetota</taxon>
        <taxon>Actinomycetes</taxon>
        <taxon>Kitasatosporales</taxon>
        <taxon>Streptomycetaceae</taxon>
        <taxon>Streptomyces</taxon>
    </lineage>
</organism>
<evidence type="ECO:0000313" key="3">
    <source>
        <dbReference type="Proteomes" id="UP000182841"/>
    </source>
</evidence>
<dbReference type="PANTHER" id="PTHR33744">
    <property type="entry name" value="CARBOHYDRATE DIACID REGULATOR"/>
    <property type="match status" value="1"/>
</dbReference>
<dbReference type="RefSeq" id="WP_075000209.1">
    <property type="nucleotide sequence ID" value="NZ_FOGO01000004.1"/>
</dbReference>
<dbReference type="EMBL" id="FOGO01000004">
    <property type="protein sequence ID" value="SER82980.1"/>
    <property type="molecule type" value="Genomic_DNA"/>
</dbReference>
<gene>
    <name evidence="2" type="ORF">SAMN05421870_104454</name>
</gene>
<dbReference type="InterPro" id="IPR042070">
    <property type="entry name" value="PucR_C-HTH_sf"/>
</dbReference>
<sequence>MAQALTLHRLVQDIGDPLLRLAVDPGGAKEPVAGVAIHDPADGGGLEPGCLVLCVGMDAGPALLALGSAALRAGARGLAVKGPLPAECAECPVPVVEVNPGASWMHLAATVRQRLLDHSRAQWEPAGATSDLFQLANTISAMIQAPVAIEDAASAVLAWSAGQGDADESRVETILGRAVHPDRLRRLAEQGAFERLRRTTAPVYIEPHEPGMLPRVAMAVRADSEVLGYVWAVVTAPLSPGCLRSLEMFAPVVALHLINNAHADSSGWARRQRRDLAAAVLAGGSAGMGAARELQLDTGALCLVAVGLRPYSAVSDTAAAQAAVAAARLRRLEEVLTLYLTAMHPAAVAVRGDRAVYALATWPRTDPDEALTAARSLAADFVSRSATALGDGWMAAVAGPAAEPGQVPTIRAQADAVLHAMRRSGEATPAVATLDETALQVLLDHLRDITQSLGLPPASGALRRLAAHEGADGYLTETLAAFVAAQCVSEDAAARLRVHPNTLRYRLRRIREVSGLDFQDADQMLLVQLQLRLQRREPTTPFDATDKAPDSNSS</sequence>
<reference evidence="3" key="1">
    <citation type="submission" date="2016-10" db="EMBL/GenBank/DDBJ databases">
        <authorList>
            <person name="Varghese N."/>
            <person name="Submissions S."/>
        </authorList>
    </citation>
    <scope>NUCLEOTIDE SEQUENCE [LARGE SCALE GENOMIC DNA]</scope>
    <source>
        <strain evidence="3">CGMCC 4.6825</strain>
    </source>
</reference>
<dbReference type="Gene3D" id="1.10.10.2840">
    <property type="entry name" value="PucR C-terminal helix-turn-helix domain"/>
    <property type="match status" value="1"/>
</dbReference>
<dbReference type="PANTHER" id="PTHR33744:SF17">
    <property type="entry name" value="CONSERVED PROTEIN"/>
    <property type="match status" value="1"/>
</dbReference>
<evidence type="ECO:0000313" key="2">
    <source>
        <dbReference type="EMBL" id="SER82980.1"/>
    </source>
</evidence>
<name>A0A1H9SD87_9ACTN</name>